<proteinExistence type="inferred from homology"/>
<dbReference type="PRINTS" id="PR01270">
    <property type="entry name" value="HDASUPER"/>
</dbReference>
<dbReference type="PANTHER" id="PTHR10625">
    <property type="entry name" value="HISTONE DEACETYLASE HDAC1-RELATED"/>
    <property type="match status" value="1"/>
</dbReference>
<dbReference type="Proteomes" id="UP000285138">
    <property type="component" value="Unassembled WGS sequence"/>
</dbReference>
<dbReference type="GO" id="GO:0004407">
    <property type="term" value="F:histone deacetylase activity"/>
    <property type="evidence" value="ECO:0007669"/>
    <property type="project" value="TreeGrafter"/>
</dbReference>
<dbReference type="GO" id="GO:0040029">
    <property type="term" value="P:epigenetic regulation of gene expression"/>
    <property type="evidence" value="ECO:0007669"/>
    <property type="project" value="TreeGrafter"/>
</dbReference>
<sequence>MKVVFHDNFLQTYVRDPAASPGRLDHALAGVKKRYPLVTPRPCSDDDVLIVHTRNHLEDVKIEKDVYSMALLAAGATIKASELAMEKEFAFALCRPPGHHASPNHSWGFCYFNNVAIAVQKLILEGRIDSALIIDYDLHFGDGTNNIFSNNSKVEYRHINGANRASFIKNLEECLASISADLVAVSAGYDRHEADWGHLLTTEDYGTMGHMLGTYARKNCNGRLFAALEGGYNSRSLGDSVVAFLEGLEKF</sequence>
<accession>A0A424YH07</accession>
<protein>
    <submittedName>
        <fullName evidence="3">Histone deacetylase family protein</fullName>
    </submittedName>
</protein>
<evidence type="ECO:0000256" key="1">
    <source>
        <dbReference type="ARBA" id="ARBA00005947"/>
    </source>
</evidence>
<dbReference type="AlphaFoldDB" id="A0A424YH07"/>
<reference evidence="3 4" key="1">
    <citation type="submission" date="2018-08" db="EMBL/GenBank/DDBJ databases">
        <title>The metabolism and importance of syntrophic acetate oxidation coupled to methane or sulfide production in haloalkaline environments.</title>
        <authorList>
            <person name="Timmers P.H.A."/>
            <person name="Vavourakis C.D."/>
            <person name="Sorokin D.Y."/>
            <person name="Sinninghe Damste J.S."/>
            <person name="Muyzer G."/>
            <person name="Stams A.J.M."/>
            <person name="Plugge C.M."/>
        </authorList>
    </citation>
    <scope>NUCLEOTIDE SEQUENCE [LARGE SCALE GENOMIC DNA]</scope>
    <source>
        <strain evidence="3">MSAO_Bac1</strain>
    </source>
</reference>
<dbReference type="SUPFAM" id="SSF52768">
    <property type="entry name" value="Arginase/deacetylase"/>
    <property type="match status" value="1"/>
</dbReference>
<feature type="domain" description="Histone deacetylase" evidence="2">
    <location>
        <begin position="166"/>
        <end position="247"/>
    </location>
</feature>
<comment type="caution">
    <text evidence="3">The sequence shown here is derived from an EMBL/GenBank/DDBJ whole genome shotgun (WGS) entry which is preliminary data.</text>
</comment>
<dbReference type="Pfam" id="PF00850">
    <property type="entry name" value="Hist_deacetyl"/>
    <property type="match status" value="2"/>
</dbReference>
<name>A0A424YH07_9FIRM</name>
<dbReference type="InterPro" id="IPR023696">
    <property type="entry name" value="Ureohydrolase_dom_sf"/>
</dbReference>
<feature type="domain" description="Histone deacetylase" evidence="2">
    <location>
        <begin position="38"/>
        <end position="157"/>
    </location>
</feature>
<evidence type="ECO:0000313" key="3">
    <source>
        <dbReference type="EMBL" id="RQD77312.1"/>
    </source>
</evidence>
<gene>
    <name evidence="3" type="ORF">D5R97_02575</name>
</gene>
<dbReference type="InterPro" id="IPR023801">
    <property type="entry name" value="His_deacetylse_dom"/>
</dbReference>
<evidence type="ECO:0000259" key="2">
    <source>
        <dbReference type="Pfam" id="PF00850"/>
    </source>
</evidence>
<dbReference type="EMBL" id="QZAA01000073">
    <property type="protein sequence ID" value="RQD77312.1"/>
    <property type="molecule type" value="Genomic_DNA"/>
</dbReference>
<organism evidence="3 4">
    <name type="scientific">Candidatus Syntrophonatronum acetioxidans</name>
    <dbReference type="NCBI Taxonomy" id="1795816"/>
    <lineage>
        <taxon>Bacteria</taxon>
        <taxon>Bacillati</taxon>
        <taxon>Bacillota</taxon>
        <taxon>Clostridia</taxon>
        <taxon>Eubacteriales</taxon>
        <taxon>Syntrophomonadaceae</taxon>
        <taxon>Candidatus Syntrophonatronum</taxon>
    </lineage>
</organism>
<dbReference type="InterPro" id="IPR000286">
    <property type="entry name" value="HDACs"/>
</dbReference>
<dbReference type="InterPro" id="IPR037138">
    <property type="entry name" value="His_deacetylse_dom_sf"/>
</dbReference>
<comment type="similarity">
    <text evidence="1">Belongs to the histone deacetylase family.</text>
</comment>
<dbReference type="Gene3D" id="3.40.800.20">
    <property type="entry name" value="Histone deacetylase domain"/>
    <property type="match status" value="2"/>
</dbReference>
<evidence type="ECO:0000313" key="4">
    <source>
        <dbReference type="Proteomes" id="UP000285138"/>
    </source>
</evidence>